<keyword evidence="1" id="KW-0472">Membrane</keyword>
<feature type="transmembrane region" description="Helical" evidence="1">
    <location>
        <begin position="173"/>
        <end position="192"/>
    </location>
</feature>
<keyword evidence="1" id="KW-0812">Transmembrane</keyword>
<keyword evidence="2" id="KW-0808">Transferase</keyword>
<accession>A0ABX2FN75</accession>
<keyword evidence="3" id="KW-1185">Reference proteome</keyword>
<organism evidence="2 3">
    <name type="scientific">Hymenobacter caeli</name>
    <dbReference type="NCBI Taxonomy" id="2735894"/>
    <lineage>
        <taxon>Bacteria</taxon>
        <taxon>Pseudomonadati</taxon>
        <taxon>Bacteroidota</taxon>
        <taxon>Cytophagia</taxon>
        <taxon>Cytophagales</taxon>
        <taxon>Hymenobacteraceae</taxon>
        <taxon>Hymenobacter</taxon>
    </lineage>
</organism>
<feature type="transmembrane region" description="Helical" evidence="1">
    <location>
        <begin position="241"/>
        <end position="265"/>
    </location>
</feature>
<feature type="transmembrane region" description="Helical" evidence="1">
    <location>
        <begin position="145"/>
        <end position="167"/>
    </location>
</feature>
<feature type="transmembrane region" description="Helical" evidence="1">
    <location>
        <begin position="107"/>
        <end position="125"/>
    </location>
</feature>
<proteinExistence type="predicted"/>
<dbReference type="EC" id="2.5.1.39" evidence="2"/>
<keyword evidence="1" id="KW-1133">Transmembrane helix</keyword>
<dbReference type="RefSeq" id="WP_173809349.1">
    <property type="nucleotide sequence ID" value="NZ_JABSNP010000005.1"/>
</dbReference>
<dbReference type="EMBL" id="JABSNP010000005">
    <property type="protein sequence ID" value="NRT18599.1"/>
    <property type="molecule type" value="Genomic_DNA"/>
</dbReference>
<gene>
    <name evidence="2" type="ORF">HNP98_001420</name>
</gene>
<evidence type="ECO:0000256" key="1">
    <source>
        <dbReference type="SAM" id="Phobius"/>
    </source>
</evidence>
<dbReference type="GO" id="GO:0008412">
    <property type="term" value="F:4-hydroxybenzoate polyprenyltransferase activity"/>
    <property type="evidence" value="ECO:0007669"/>
    <property type="project" value="UniProtKB-EC"/>
</dbReference>
<name>A0ABX2FN75_9BACT</name>
<feature type="transmembrane region" description="Helical" evidence="1">
    <location>
        <begin position="213"/>
        <end position="235"/>
    </location>
</feature>
<evidence type="ECO:0000313" key="2">
    <source>
        <dbReference type="EMBL" id="NRT18599.1"/>
    </source>
</evidence>
<reference evidence="2 3" key="1">
    <citation type="submission" date="2020-05" db="EMBL/GenBank/DDBJ databases">
        <title>Genomic Encyclopedia of Type Strains, Phase IV (KMG-V): Genome sequencing to study the core and pangenomes of soil and plant-associated prokaryotes.</title>
        <authorList>
            <person name="Whitman W."/>
        </authorList>
    </citation>
    <scope>NUCLEOTIDE SEQUENCE [LARGE SCALE GENOMIC DNA]</scope>
    <source>
        <strain evidence="2 3">9A</strain>
    </source>
</reference>
<feature type="transmembrane region" description="Helical" evidence="1">
    <location>
        <begin position="277"/>
        <end position="296"/>
    </location>
</feature>
<sequence>MNLRHFAAYFQERFPPVNMGLFAVLFLTVFAVAHQAGRAGPVLRYLGWREALGVAATVSFFFRLRVFDEQKDYASDARFHPGRVLQTGRVTLPQLRALAGAGAALELAWAGLMGGPALAGWALALAYSGLMRREFFVPAFLAPRLVLYAVSHMLIMPLVILWLWLAYAPPGSPLLPLLMLLSLLGGFAFELARKIHAPAAERAGLATYSQIMGLRRAVAAVLLVLLAGGAAQAWLLRQVQAGAWAFVGLGALYAATLALYGAGLARPREATLRRAELLVSLFILSSYLFLLVQIQFAPGR</sequence>
<evidence type="ECO:0000313" key="3">
    <source>
        <dbReference type="Proteomes" id="UP000779507"/>
    </source>
</evidence>
<comment type="caution">
    <text evidence="2">The sequence shown here is derived from an EMBL/GenBank/DDBJ whole genome shotgun (WGS) entry which is preliminary data.</text>
</comment>
<dbReference type="Proteomes" id="UP000779507">
    <property type="component" value="Unassembled WGS sequence"/>
</dbReference>
<protein>
    <submittedName>
        <fullName evidence="2">4-hydroxybenzoate polyprenyltransferase</fullName>
        <ecNumber evidence="2">2.5.1.39</ecNumber>
    </submittedName>
</protein>